<dbReference type="NCBIfam" id="NF010738">
    <property type="entry name" value="PRK14140.1"/>
    <property type="match status" value="1"/>
</dbReference>
<dbReference type="AlphaFoldDB" id="A0A7N0RJA4"/>
<dbReference type="GO" id="GO:0042803">
    <property type="term" value="F:protein homodimerization activity"/>
    <property type="evidence" value="ECO:0007669"/>
    <property type="project" value="InterPro"/>
</dbReference>
<dbReference type="GO" id="GO:0051082">
    <property type="term" value="F:unfolded protein binding"/>
    <property type="evidence" value="ECO:0007669"/>
    <property type="project" value="TreeGrafter"/>
</dbReference>
<feature type="compositionally biased region" description="Basic and acidic residues" evidence="10">
    <location>
        <begin position="302"/>
        <end position="311"/>
    </location>
</feature>
<dbReference type="Pfam" id="PF01025">
    <property type="entry name" value="GrpE"/>
    <property type="match status" value="1"/>
</dbReference>
<name>A0A7N0RJA4_KALFE</name>
<dbReference type="InterPro" id="IPR000740">
    <property type="entry name" value="GrpE"/>
</dbReference>
<keyword evidence="12" id="KW-1185">Reference proteome</keyword>
<reference evidence="11" key="1">
    <citation type="submission" date="2021-01" db="UniProtKB">
        <authorList>
            <consortium name="EnsemblPlants"/>
        </authorList>
    </citation>
    <scope>IDENTIFICATION</scope>
</reference>
<evidence type="ECO:0000256" key="5">
    <source>
        <dbReference type="ARBA" id="ARBA00023016"/>
    </source>
</evidence>
<evidence type="ECO:0000256" key="9">
    <source>
        <dbReference type="SAM" id="Coils"/>
    </source>
</evidence>
<proteinExistence type="inferred from homology"/>
<sequence>MASILRAPLSLAPLPRPSVVYFSASSRPLCVSFRPSRNPQTKCLQASLQIGSFVVRASSEEATAESGVVEEEEIEDDSDGAPEVIGDAEEDASDSDQAEVEETSAPSSPVIAALQSYKEALASNDEAKISEMESFFKSLEDEKVNLEAKVAILSQELSTERDRILRISADFENFRKRTERERLSLVENAQGEVIERLLPVLDNFERAKSQLKVDTEGEEKINNSYQSIYKQFIEILNSLGVIPVETSGTAFDPLLHEAIMREDSDEFEEGVVLQEFRKGFKLGDRLLRPSMVKVSAGPGPAKPDEPEKPLEGEATSSDTVEEDGSSKGSESA</sequence>
<evidence type="ECO:0000256" key="2">
    <source>
        <dbReference type="ARBA" id="ARBA00009054"/>
    </source>
</evidence>
<evidence type="ECO:0000256" key="1">
    <source>
        <dbReference type="ARBA" id="ARBA00004496"/>
    </source>
</evidence>
<dbReference type="GO" id="GO:0000774">
    <property type="term" value="F:adenyl-nucleotide exchange factor activity"/>
    <property type="evidence" value="ECO:0007669"/>
    <property type="project" value="InterPro"/>
</dbReference>
<evidence type="ECO:0000256" key="10">
    <source>
        <dbReference type="SAM" id="MobiDB-lite"/>
    </source>
</evidence>
<dbReference type="GO" id="GO:0006457">
    <property type="term" value="P:protein folding"/>
    <property type="evidence" value="ECO:0007669"/>
    <property type="project" value="InterPro"/>
</dbReference>
<accession>A0A7N0RJA4</accession>
<dbReference type="PANTHER" id="PTHR21237:SF27">
    <property type="entry name" value="GRPE PROTEIN HOMOLOG"/>
    <property type="match status" value="1"/>
</dbReference>
<evidence type="ECO:0000313" key="11">
    <source>
        <dbReference type="EnsemblPlants" id="Kaladp0011s0741.1.v1.1"/>
    </source>
</evidence>
<dbReference type="GO" id="GO:0051087">
    <property type="term" value="F:protein-folding chaperone binding"/>
    <property type="evidence" value="ECO:0007669"/>
    <property type="project" value="InterPro"/>
</dbReference>
<dbReference type="EnsemblPlants" id="Kaladp0011s0741.1.v1.1">
    <property type="protein sequence ID" value="Kaladp0011s0741.1.v1.1"/>
    <property type="gene ID" value="Kaladp0011s0741.v1.1"/>
</dbReference>
<dbReference type="PROSITE" id="PS01071">
    <property type="entry name" value="GRPE"/>
    <property type="match status" value="1"/>
</dbReference>
<feature type="compositionally biased region" description="Acidic residues" evidence="10">
    <location>
        <begin position="68"/>
        <end position="102"/>
    </location>
</feature>
<evidence type="ECO:0000256" key="7">
    <source>
        <dbReference type="RuleBase" id="RU000640"/>
    </source>
</evidence>
<dbReference type="HAMAP" id="MF_01151">
    <property type="entry name" value="GrpE"/>
    <property type="match status" value="1"/>
</dbReference>
<keyword evidence="7" id="KW-0496">Mitochondrion</keyword>
<keyword evidence="6 7" id="KW-0143">Chaperone</keyword>
<dbReference type="NCBIfam" id="NF010741">
    <property type="entry name" value="PRK14143.1"/>
    <property type="match status" value="1"/>
</dbReference>
<keyword evidence="5" id="KW-0346">Stress response</keyword>
<keyword evidence="4" id="KW-0963">Cytoplasm</keyword>
<feature type="coiled-coil region" evidence="9">
    <location>
        <begin position="129"/>
        <end position="163"/>
    </location>
</feature>
<dbReference type="Gene3D" id="3.90.20.20">
    <property type="match status" value="1"/>
</dbReference>
<feature type="region of interest" description="Disordered" evidence="10">
    <location>
        <begin position="291"/>
        <end position="332"/>
    </location>
</feature>
<comment type="subunit">
    <text evidence="3">Homodimer.</text>
</comment>
<dbReference type="SUPFAM" id="SSF51064">
    <property type="entry name" value="Head domain of nucleotide exchange factor GrpE"/>
    <property type="match status" value="1"/>
</dbReference>
<evidence type="ECO:0000256" key="6">
    <source>
        <dbReference type="ARBA" id="ARBA00023186"/>
    </source>
</evidence>
<comment type="similarity">
    <text evidence="2 8">Belongs to the GrpE family.</text>
</comment>
<dbReference type="Proteomes" id="UP000594263">
    <property type="component" value="Unplaced"/>
</dbReference>
<dbReference type="CDD" id="cd00446">
    <property type="entry name" value="GrpE"/>
    <property type="match status" value="1"/>
</dbReference>
<dbReference type="GO" id="GO:0009507">
    <property type="term" value="C:chloroplast"/>
    <property type="evidence" value="ECO:0007669"/>
    <property type="project" value="TreeGrafter"/>
</dbReference>
<keyword evidence="9" id="KW-0175">Coiled coil</keyword>
<evidence type="ECO:0000256" key="3">
    <source>
        <dbReference type="ARBA" id="ARBA00011738"/>
    </source>
</evidence>
<dbReference type="OMA" id="ANFRAPS"/>
<dbReference type="FunFam" id="3.90.20.20:FF:000006">
    <property type="entry name" value="GrpE protein homolog"/>
    <property type="match status" value="1"/>
</dbReference>
<dbReference type="PRINTS" id="PR00773">
    <property type="entry name" value="GRPEPROTEIN"/>
</dbReference>
<dbReference type="PANTHER" id="PTHR21237">
    <property type="entry name" value="GRPE PROTEIN"/>
    <property type="match status" value="1"/>
</dbReference>
<comment type="subcellular location">
    <subcellularLocation>
        <location evidence="1">Cytoplasm</location>
    </subcellularLocation>
    <subcellularLocation>
        <location evidence="7">Mitochondrion matrix</location>
    </subcellularLocation>
</comment>
<evidence type="ECO:0000313" key="12">
    <source>
        <dbReference type="Proteomes" id="UP000594263"/>
    </source>
</evidence>
<dbReference type="InterPro" id="IPR009012">
    <property type="entry name" value="GrpE_head"/>
</dbReference>
<dbReference type="SUPFAM" id="SSF58014">
    <property type="entry name" value="Coiled-coil domain of nucleotide exchange factor GrpE"/>
    <property type="match status" value="1"/>
</dbReference>
<protein>
    <recommendedName>
        <fullName evidence="7">GrpE protein homolog</fullName>
    </recommendedName>
</protein>
<dbReference type="Gramene" id="Kaladp0011s0741.1.v1.1">
    <property type="protein sequence ID" value="Kaladp0011s0741.1.v1.1"/>
    <property type="gene ID" value="Kaladp0011s0741.v1.1"/>
</dbReference>
<organism evidence="11 12">
    <name type="scientific">Kalanchoe fedtschenkoi</name>
    <name type="common">Lavender scallops</name>
    <name type="synonym">South American air plant</name>
    <dbReference type="NCBI Taxonomy" id="63787"/>
    <lineage>
        <taxon>Eukaryota</taxon>
        <taxon>Viridiplantae</taxon>
        <taxon>Streptophyta</taxon>
        <taxon>Embryophyta</taxon>
        <taxon>Tracheophyta</taxon>
        <taxon>Spermatophyta</taxon>
        <taxon>Magnoliopsida</taxon>
        <taxon>eudicotyledons</taxon>
        <taxon>Gunneridae</taxon>
        <taxon>Pentapetalae</taxon>
        <taxon>Saxifragales</taxon>
        <taxon>Crassulaceae</taxon>
        <taxon>Kalanchoe</taxon>
    </lineage>
</organism>
<evidence type="ECO:0000256" key="4">
    <source>
        <dbReference type="ARBA" id="ARBA00022490"/>
    </source>
</evidence>
<dbReference type="InterPro" id="IPR013805">
    <property type="entry name" value="GrpE_CC"/>
</dbReference>
<dbReference type="GO" id="GO:0005759">
    <property type="term" value="C:mitochondrial matrix"/>
    <property type="evidence" value="ECO:0007669"/>
    <property type="project" value="UniProtKB-SubCell"/>
</dbReference>
<dbReference type="Gene3D" id="2.30.22.10">
    <property type="entry name" value="Head domain of nucleotide exchange factor GrpE"/>
    <property type="match status" value="1"/>
</dbReference>
<evidence type="ECO:0000256" key="8">
    <source>
        <dbReference type="RuleBase" id="RU004478"/>
    </source>
</evidence>
<feature type="region of interest" description="Disordered" evidence="10">
    <location>
        <begin position="61"/>
        <end position="107"/>
    </location>
</feature>
<dbReference type="FunFam" id="2.30.22.10:FF:000001">
    <property type="entry name" value="Protein GrpE"/>
    <property type="match status" value="1"/>
</dbReference>
<comment type="function">
    <text evidence="7">Essential component of the PAM complex, a complex required for the translocation of transit peptide-containing proteins from the inner membrane into the mitochondrial matrix in an ATP-dependent manner.</text>
</comment>